<evidence type="ECO:0000256" key="2">
    <source>
        <dbReference type="SAM" id="SignalP"/>
    </source>
</evidence>
<keyword evidence="2" id="KW-0732">Signal</keyword>
<dbReference type="VEuPathDB" id="TriTrypDB:Tb927.11.19380"/>
<feature type="chain" id="PRO_5012136431" evidence="2">
    <location>
        <begin position="22"/>
        <end position="288"/>
    </location>
</feature>
<sequence>MPNKQIVITLVLFTSIQQATAQLTNDAAAAAIGSFCDEEYYLKILGEHLQNKVEQQTQNLAQAALTAARYEIATAAAETQEQRCLIGALAALARDVANRRMAEAEAKNTQLSDAIKAIHKQRGVLEATIEFSKLKADIDSRSVHGTTAATSTMLKFKVDHSAAAACSIPADGTSRNIGDKQPNPTNLRALKITAVKALKSLHKLDKLTLGATSGSCGTNADDRTIQQALTGCNWSGGETAKIDVRNVQYTDITPSATQVYKDNQGKKECAATLKTNPVVQLQQTNLQI</sequence>
<proteinExistence type="predicted"/>
<evidence type="ECO:0000313" key="3">
    <source>
        <dbReference type="EMBL" id="APD75602.1"/>
    </source>
</evidence>
<dbReference type="VEuPathDB" id="TriTrypDB:Tb427_000225700"/>
<reference evidence="3" key="1">
    <citation type="submission" date="2016-08" db="EMBL/GenBank/DDBJ databases">
        <title>VSG repertoire of Trypanosoma brucei EATRO 1125.</title>
        <authorList>
            <person name="Cross G.A."/>
        </authorList>
    </citation>
    <scope>NUCLEOTIDE SEQUENCE</scope>
    <source>
        <strain evidence="3">EATRO 1125</strain>
    </source>
</reference>
<dbReference type="EMBL" id="KX701646">
    <property type="protein sequence ID" value="APD75602.1"/>
    <property type="molecule type" value="Genomic_DNA"/>
</dbReference>
<dbReference type="AlphaFoldDB" id="A0A1J0RD15"/>
<accession>A0A1J0RD15</accession>
<name>A0A1J0RD15_9TRYP</name>
<feature type="coiled-coil region" evidence="1">
    <location>
        <begin position="94"/>
        <end position="121"/>
    </location>
</feature>
<organism evidence="3">
    <name type="scientific">Trypanosoma brucei</name>
    <dbReference type="NCBI Taxonomy" id="5691"/>
    <lineage>
        <taxon>Eukaryota</taxon>
        <taxon>Discoba</taxon>
        <taxon>Euglenozoa</taxon>
        <taxon>Kinetoplastea</taxon>
        <taxon>Metakinetoplastina</taxon>
        <taxon>Trypanosomatida</taxon>
        <taxon>Trypanosomatidae</taxon>
        <taxon>Trypanosoma</taxon>
    </lineage>
</organism>
<evidence type="ECO:0000256" key="1">
    <source>
        <dbReference type="SAM" id="Coils"/>
    </source>
</evidence>
<protein>
    <submittedName>
        <fullName evidence="3">Variant surface glycoprotein 1125.5534</fullName>
    </submittedName>
</protein>
<feature type="signal peptide" evidence="2">
    <location>
        <begin position="1"/>
        <end position="21"/>
    </location>
</feature>
<keyword evidence="1" id="KW-0175">Coiled coil</keyword>